<proteinExistence type="predicted"/>
<name>A0A6J5KSP1_9CAUD</name>
<evidence type="ECO:0000313" key="1">
    <source>
        <dbReference type="EMBL" id="CAB4123219.1"/>
    </source>
</evidence>
<gene>
    <name evidence="1" type="ORF">UFOVP29_378</name>
</gene>
<dbReference type="EMBL" id="LR796167">
    <property type="protein sequence ID" value="CAB4123219.1"/>
    <property type="molecule type" value="Genomic_DNA"/>
</dbReference>
<sequence length="91" mass="10487">MNNPADYREQLTDLTVRLCGMVAERISYATENLERNERRRINRMIEDDLPNVISNTIAKTPSLHSSQGVQYMEKNLNAWADDWTKKFLGAG</sequence>
<reference evidence="1" key="1">
    <citation type="submission" date="2020-04" db="EMBL/GenBank/DDBJ databases">
        <authorList>
            <person name="Chiriac C."/>
            <person name="Salcher M."/>
            <person name="Ghai R."/>
            <person name="Kavagutti S V."/>
        </authorList>
    </citation>
    <scope>NUCLEOTIDE SEQUENCE</scope>
</reference>
<protein>
    <submittedName>
        <fullName evidence="1">Uncharacterized protein</fullName>
    </submittedName>
</protein>
<accession>A0A6J5KSP1</accession>
<organism evidence="1">
    <name type="scientific">uncultured Caudovirales phage</name>
    <dbReference type="NCBI Taxonomy" id="2100421"/>
    <lineage>
        <taxon>Viruses</taxon>
        <taxon>Duplodnaviria</taxon>
        <taxon>Heunggongvirae</taxon>
        <taxon>Uroviricota</taxon>
        <taxon>Caudoviricetes</taxon>
        <taxon>Peduoviridae</taxon>
        <taxon>Maltschvirus</taxon>
        <taxon>Maltschvirus maltsch</taxon>
    </lineage>
</organism>